<feature type="signal peptide" evidence="1">
    <location>
        <begin position="1"/>
        <end position="19"/>
    </location>
</feature>
<reference evidence="2" key="1">
    <citation type="submission" date="2018-04" db="EMBL/GenBank/DDBJ databases">
        <title>Whole genome sequencing of Hypsizygus marmoreus.</title>
        <authorList>
            <person name="Choi I.-G."/>
            <person name="Min B."/>
            <person name="Kim J.-G."/>
            <person name="Kim S."/>
            <person name="Oh Y.-L."/>
            <person name="Kong W.-S."/>
            <person name="Park H."/>
            <person name="Jeong J."/>
            <person name="Song E.-S."/>
        </authorList>
    </citation>
    <scope>NUCLEOTIDE SEQUENCE [LARGE SCALE GENOMIC DNA]</scope>
    <source>
        <strain evidence="2">51987-8</strain>
    </source>
</reference>
<keyword evidence="1" id="KW-0732">Signal</keyword>
<organism evidence="2 3">
    <name type="scientific">Hypsizygus marmoreus</name>
    <name type="common">White beech mushroom</name>
    <name type="synonym">Agaricus marmoreus</name>
    <dbReference type="NCBI Taxonomy" id="39966"/>
    <lineage>
        <taxon>Eukaryota</taxon>
        <taxon>Fungi</taxon>
        <taxon>Dikarya</taxon>
        <taxon>Basidiomycota</taxon>
        <taxon>Agaricomycotina</taxon>
        <taxon>Agaricomycetes</taxon>
        <taxon>Agaricomycetidae</taxon>
        <taxon>Agaricales</taxon>
        <taxon>Tricholomatineae</taxon>
        <taxon>Lyophyllaceae</taxon>
        <taxon>Hypsizygus</taxon>
    </lineage>
</organism>
<comment type="caution">
    <text evidence="2">The sequence shown here is derived from an EMBL/GenBank/DDBJ whole genome shotgun (WGS) entry which is preliminary data.</text>
</comment>
<feature type="chain" id="PRO_5016950951" evidence="1">
    <location>
        <begin position="20"/>
        <end position="179"/>
    </location>
</feature>
<accession>A0A369KJC0</accession>
<gene>
    <name evidence="2" type="ORF">Hypma_000097</name>
</gene>
<dbReference type="OrthoDB" id="2748306at2759"/>
<dbReference type="InParanoid" id="A0A369KJC0"/>
<evidence type="ECO:0000256" key="1">
    <source>
        <dbReference type="SAM" id="SignalP"/>
    </source>
</evidence>
<name>A0A369KJC0_HYPMA</name>
<protein>
    <submittedName>
        <fullName evidence="2">Uncharacterized protein</fullName>
    </submittedName>
</protein>
<dbReference type="Proteomes" id="UP000076154">
    <property type="component" value="Unassembled WGS sequence"/>
</dbReference>
<dbReference type="EMBL" id="LUEZ02000002">
    <property type="protein sequence ID" value="RDB31056.1"/>
    <property type="molecule type" value="Genomic_DNA"/>
</dbReference>
<dbReference type="AlphaFoldDB" id="A0A369KJC0"/>
<proteinExistence type="predicted"/>
<evidence type="ECO:0000313" key="3">
    <source>
        <dbReference type="Proteomes" id="UP000076154"/>
    </source>
</evidence>
<sequence>MHFASFVALAAFFIAPVVAAVDLPLVAYVPFVKEGNRTTVPGAADGVYTSYNSTHLAFYGPLSTEAPAVEVRSGLDERQLTCDVSCNGQFTLAVDITGANNGMANLLVTHSSFSGSISYVFSNVWAFGCDYGNGQNEPVSQWNFDVGCVNAQCGTTQGGWNSHHSWKSTYGREIGGFSC</sequence>
<evidence type="ECO:0000313" key="2">
    <source>
        <dbReference type="EMBL" id="RDB31056.1"/>
    </source>
</evidence>
<keyword evidence="3" id="KW-1185">Reference proteome</keyword>